<dbReference type="PROSITE" id="PS51471">
    <property type="entry name" value="FE2OG_OXY"/>
    <property type="match status" value="1"/>
</dbReference>
<dbReference type="OrthoDB" id="9812472at2"/>
<organism evidence="9 10">
    <name type="scientific">Denitrobaculum tricleocarpae</name>
    <dbReference type="NCBI Taxonomy" id="2591009"/>
    <lineage>
        <taxon>Bacteria</taxon>
        <taxon>Pseudomonadati</taxon>
        <taxon>Pseudomonadota</taxon>
        <taxon>Alphaproteobacteria</taxon>
        <taxon>Rhodospirillales</taxon>
        <taxon>Rhodospirillaceae</taxon>
        <taxon>Denitrobaculum</taxon>
    </lineage>
</organism>
<keyword evidence="6 7" id="KW-0408">Iron</keyword>
<dbReference type="GO" id="GO:0016706">
    <property type="term" value="F:2-oxoglutarate-dependent dioxygenase activity"/>
    <property type="evidence" value="ECO:0007669"/>
    <property type="project" value="UniProtKB-UniRule"/>
</dbReference>
<dbReference type="SMART" id="SM00702">
    <property type="entry name" value="P4Hc"/>
    <property type="match status" value="1"/>
</dbReference>
<evidence type="ECO:0000256" key="2">
    <source>
        <dbReference type="ARBA" id="ARBA00022723"/>
    </source>
</evidence>
<dbReference type="GO" id="GO:0031418">
    <property type="term" value="F:L-ascorbic acid binding"/>
    <property type="evidence" value="ECO:0007669"/>
    <property type="project" value="UniProtKB-KW"/>
</dbReference>
<proteinExistence type="inferred from homology"/>
<dbReference type="GO" id="GO:0006974">
    <property type="term" value="P:DNA damage response"/>
    <property type="evidence" value="ECO:0007669"/>
    <property type="project" value="TreeGrafter"/>
</dbReference>
<accession>A0A545U239</accession>
<evidence type="ECO:0000256" key="1">
    <source>
        <dbReference type="ARBA" id="ARBA00001961"/>
    </source>
</evidence>
<name>A0A545U239_9PROT</name>
<dbReference type="GO" id="GO:0006879">
    <property type="term" value="P:intracellular iron ion homeostasis"/>
    <property type="evidence" value="ECO:0007669"/>
    <property type="project" value="TreeGrafter"/>
</dbReference>
<dbReference type="RefSeq" id="WP_142894753.1">
    <property type="nucleotide sequence ID" value="NZ_ML660052.1"/>
</dbReference>
<feature type="binding site" evidence="7">
    <location>
        <position position="166"/>
    </location>
    <ligand>
        <name>2-oxoglutarate</name>
        <dbReference type="ChEBI" id="CHEBI:16810"/>
    </ligand>
</feature>
<reference evidence="9 10" key="1">
    <citation type="submission" date="2019-06" db="EMBL/GenBank/DDBJ databases">
        <title>Whole genome sequence for Rhodospirillaceae sp. R148.</title>
        <authorList>
            <person name="Wang G."/>
        </authorList>
    </citation>
    <scope>NUCLEOTIDE SEQUENCE [LARGE SCALE GENOMIC DNA]</scope>
    <source>
        <strain evidence="9 10">R148</strain>
    </source>
</reference>
<dbReference type="NCBIfam" id="NF003974">
    <property type="entry name" value="PRK05467.1-3"/>
    <property type="match status" value="1"/>
</dbReference>
<comment type="caution">
    <text evidence="9">The sequence shown here is derived from an EMBL/GenBank/DDBJ whole genome shotgun (WGS) entry which is preliminary data.</text>
</comment>
<evidence type="ECO:0000256" key="3">
    <source>
        <dbReference type="ARBA" id="ARBA00022896"/>
    </source>
</evidence>
<dbReference type="Pfam" id="PF13640">
    <property type="entry name" value="2OG-FeII_Oxy_3"/>
    <property type="match status" value="1"/>
</dbReference>
<evidence type="ECO:0000256" key="4">
    <source>
        <dbReference type="ARBA" id="ARBA00022964"/>
    </source>
</evidence>
<keyword evidence="4 7" id="KW-0223">Dioxygenase</keyword>
<evidence type="ECO:0000256" key="6">
    <source>
        <dbReference type="ARBA" id="ARBA00023004"/>
    </source>
</evidence>
<evidence type="ECO:0000256" key="7">
    <source>
        <dbReference type="HAMAP-Rule" id="MF_00657"/>
    </source>
</evidence>
<keyword evidence="5 7" id="KW-0560">Oxidoreductase</keyword>
<evidence type="ECO:0000313" key="10">
    <source>
        <dbReference type="Proteomes" id="UP000315252"/>
    </source>
</evidence>
<dbReference type="NCBIfam" id="NF003975">
    <property type="entry name" value="PRK05467.1-4"/>
    <property type="match status" value="1"/>
</dbReference>
<dbReference type="InterPro" id="IPR044862">
    <property type="entry name" value="Pro_4_hyd_alph_FE2OG_OXY"/>
</dbReference>
<dbReference type="EMBL" id="VHSH01000001">
    <property type="protein sequence ID" value="TQV83516.1"/>
    <property type="molecule type" value="Genomic_DNA"/>
</dbReference>
<evidence type="ECO:0000259" key="8">
    <source>
        <dbReference type="PROSITE" id="PS51471"/>
    </source>
</evidence>
<dbReference type="HAMAP" id="MF_00657">
    <property type="entry name" value="Hydroxyl_YbiX"/>
    <property type="match status" value="1"/>
</dbReference>
<dbReference type="Proteomes" id="UP000315252">
    <property type="component" value="Unassembled WGS sequence"/>
</dbReference>
<dbReference type="PANTHER" id="PTHR41536">
    <property type="entry name" value="PKHD-TYPE HYDROXYLASE YBIX"/>
    <property type="match status" value="1"/>
</dbReference>
<keyword evidence="3 7" id="KW-0847">Vitamin C</keyword>
<sequence>MVAIIKSILDEQQVKSTLQQMASVPFVDGRMSAGPLGQDIKRNTQMSNSHAAYKPLVQTVMNQISANAEFNVAAIPKRILPPIFSIYDKDMHYGSHVDASLMGPYPGMRTDLSMTIFLSDPQSYKGGELVMETVFGEQQYKLKAGDAVVYPTHYVHHVNPVRSGRRAAVVTWIESMVRDPAKREILGELAEVTKWIAETHPESDQFKIAEKSRLNLLRMWADT</sequence>
<comment type="cofactor">
    <cofactor evidence="7">
        <name>Fe(2+)</name>
        <dbReference type="ChEBI" id="CHEBI:29033"/>
    </cofactor>
    <text evidence="7">Binds 1 Fe(2+) ion per subunit.</text>
</comment>
<keyword evidence="10" id="KW-1185">Reference proteome</keyword>
<keyword evidence="2 7" id="KW-0479">Metal-binding</keyword>
<dbReference type="InterPro" id="IPR005123">
    <property type="entry name" value="Oxoglu/Fe-dep_dioxygenase_dom"/>
</dbReference>
<feature type="binding site" evidence="7">
    <location>
        <position position="156"/>
    </location>
    <ligand>
        <name>Fe cation</name>
        <dbReference type="ChEBI" id="CHEBI:24875"/>
    </ligand>
</feature>
<evidence type="ECO:0000313" key="9">
    <source>
        <dbReference type="EMBL" id="TQV83516.1"/>
    </source>
</evidence>
<dbReference type="InterPro" id="IPR006620">
    <property type="entry name" value="Pro_4_hyd_alph"/>
</dbReference>
<gene>
    <name evidence="9" type="ORF">FKG95_02695</name>
</gene>
<dbReference type="GO" id="GO:0005506">
    <property type="term" value="F:iron ion binding"/>
    <property type="evidence" value="ECO:0007669"/>
    <property type="project" value="UniProtKB-UniRule"/>
</dbReference>
<protein>
    <submittedName>
        <fullName evidence="9">Fe2+-dependent dioxygenase</fullName>
    </submittedName>
</protein>
<dbReference type="Gene3D" id="2.60.120.620">
    <property type="entry name" value="q2cbj1_9rhob like domain"/>
    <property type="match status" value="1"/>
</dbReference>
<feature type="binding site" evidence="7">
    <location>
        <position position="98"/>
    </location>
    <ligand>
        <name>Fe cation</name>
        <dbReference type="ChEBI" id="CHEBI:24875"/>
    </ligand>
</feature>
<evidence type="ECO:0000256" key="5">
    <source>
        <dbReference type="ARBA" id="ARBA00023002"/>
    </source>
</evidence>
<dbReference type="PANTHER" id="PTHR41536:SF1">
    <property type="entry name" value="PKHD-TYPE HYDROXYLASE YBIX"/>
    <property type="match status" value="1"/>
</dbReference>
<feature type="binding site" evidence="7">
    <location>
        <position position="96"/>
    </location>
    <ligand>
        <name>Fe cation</name>
        <dbReference type="ChEBI" id="CHEBI:24875"/>
    </ligand>
</feature>
<dbReference type="AlphaFoldDB" id="A0A545U239"/>
<dbReference type="InterPro" id="IPR023550">
    <property type="entry name" value="PKHD_hydroxylase"/>
</dbReference>
<feature type="domain" description="Fe2OG dioxygenase" evidence="8">
    <location>
        <begin position="78"/>
        <end position="175"/>
    </location>
</feature>
<comment type="cofactor">
    <cofactor evidence="1 7">
        <name>L-ascorbate</name>
        <dbReference type="ChEBI" id="CHEBI:38290"/>
    </cofactor>
</comment>